<name>A0A0D0DDJ0_9AGAM</name>
<sequence>MSNPQPYVHTPQAPEHPIKPHSEATAKEPNMCSYIIDYSWTSNTYLAHVCFLEGLDALLHIQVVAFTFVDFSNFVSMTSNKEFACCDLTDN</sequence>
<dbReference type="Proteomes" id="UP000054538">
    <property type="component" value="Unassembled WGS sequence"/>
</dbReference>
<feature type="compositionally biased region" description="Basic and acidic residues" evidence="1">
    <location>
        <begin position="16"/>
        <end position="25"/>
    </location>
</feature>
<gene>
    <name evidence="2" type="ORF">PAXRUDRAFT_162975</name>
</gene>
<evidence type="ECO:0000313" key="3">
    <source>
        <dbReference type="Proteomes" id="UP000054538"/>
    </source>
</evidence>
<evidence type="ECO:0000313" key="2">
    <source>
        <dbReference type="EMBL" id="KIK78814.1"/>
    </source>
</evidence>
<proteinExistence type="predicted"/>
<reference evidence="3" key="2">
    <citation type="submission" date="2015-01" db="EMBL/GenBank/DDBJ databases">
        <title>Evolutionary Origins and Diversification of the Mycorrhizal Mutualists.</title>
        <authorList>
            <consortium name="DOE Joint Genome Institute"/>
            <consortium name="Mycorrhizal Genomics Consortium"/>
            <person name="Kohler A."/>
            <person name="Kuo A."/>
            <person name="Nagy L.G."/>
            <person name="Floudas D."/>
            <person name="Copeland A."/>
            <person name="Barry K.W."/>
            <person name="Cichocki N."/>
            <person name="Veneault-Fourrey C."/>
            <person name="LaButti K."/>
            <person name="Lindquist E.A."/>
            <person name="Lipzen A."/>
            <person name="Lundell T."/>
            <person name="Morin E."/>
            <person name="Murat C."/>
            <person name="Riley R."/>
            <person name="Ohm R."/>
            <person name="Sun H."/>
            <person name="Tunlid A."/>
            <person name="Henrissat B."/>
            <person name="Grigoriev I.V."/>
            <person name="Hibbett D.S."/>
            <person name="Martin F."/>
        </authorList>
    </citation>
    <scope>NUCLEOTIDE SEQUENCE [LARGE SCALE GENOMIC DNA]</scope>
    <source>
        <strain evidence="3">Ve08.2h10</strain>
    </source>
</reference>
<accession>A0A0D0DDJ0</accession>
<feature type="region of interest" description="Disordered" evidence="1">
    <location>
        <begin position="1"/>
        <end position="25"/>
    </location>
</feature>
<dbReference type="EMBL" id="KN826466">
    <property type="protein sequence ID" value="KIK78814.1"/>
    <property type="molecule type" value="Genomic_DNA"/>
</dbReference>
<organism evidence="2 3">
    <name type="scientific">Paxillus rubicundulus Ve08.2h10</name>
    <dbReference type="NCBI Taxonomy" id="930991"/>
    <lineage>
        <taxon>Eukaryota</taxon>
        <taxon>Fungi</taxon>
        <taxon>Dikarya</taxon>
        <taxon>Basidiomycota</taxon>
        <taxon>Agaricomycotina</taxon>
        <taxon>Agaricomycetes</taxon>
        <taxon>Agaricomycetidae</taxon>
        <taxon>Boletales</taxon>
        <taxon>Paxilineae</taxon>
        <taxon>Paxillaceae</taxon>
        <taxon>Paxillus</taxon>
    </lineage>
</organism>
<reference evidence="2 3" key="1">
    <citation type="submission" date="2014-04" db="EMBL/GenBank/DDBJ databases">
        <authorList>
            <consortium name="DOE Joint Genome Institute"/>
            <person name="Kuo A."/>
            <person name="Kohler A."/>
            <person name="Jargeat P."/>
            <person name="Nagy L.G."/>
            <person name="Floudas D."/>
            <person name="Copeland A."/>
            <person name="Barry K.W."/>
            <person name="Cichocki N."/>
            <person name="Veneault-Fourrey C."/>
            <person name="LaButti K."/>
            <person name="Lindquist E.A."/>
            <person name="Lipzen A."/>
            <person name="Lundell T."/>
            <person name="Morin E."/>
            <person name="Murat C."/>
            <person name="Sun H."/>
            <person name="Tunlid A."/>
            <person name="Henrissat B."/>
            <person name="Grigoriev I.V."/>
            <person name="Hibbett D.S."/>
            <person name="Martin F."/>
            <person name="Nordberg H.P."/>
            <person name="Cantor M.N."/>
            <person name="Hua S.X."/>
        </authorList>
    </citation>
    <scope>NUCLEOTIDE SEQUENCE [LARGE SCALE GENOMIC DNA]</scope>
    <source>
        <strain evidence="2 3">Ve08.2h10</strain>
    </source>
</reference>
<protein>
    <submittedName>
        <fullName evidence="2">Uncharacterized protein</fullName>
    </submittedName>
</protein>
<dbReference type="InParanoid" id="A0A0D0DDJ0"/>
<dbReference type="AlphaFoldDB" id="A0A0D0DDJ0"/>
<evidence type="ECO:0000256" key="1">
    <source>
        <dbReference type="SAM" id="MobiDB-lite"/>
    </source>
</evidence>
<keyword evidence="3" id="KW-1185">Reference proteome</keyword>
<dbReference type="OrthoDB" id="10345657at2759"/>
<dbReference type="HOGENOM" id="CLU_187853_0_0_1"/>